<dbReference type="EMBL" id="JARJCM010000066">
    <property type="protein sequence ID" value="KAJ7033324.1"/>
    <property type="molecule type" value="Genomic_DNA"/>
</dbReference>
<gene>
    <name evidence="2" type="ORF">C8F04DRAFT_1261136</name>
</gene>
<dbReference type="Proteomes" id="UP001218188">
    <property type="component" value="Unassembled WGS sequence"/>
</dbReference>
<organism evidence="2 3">
    <name type="scientific">Mycena alexandri</name>
    <dbReference type="NCBI Taxonomy" id="1745969"/>
    <lineage>
        <taxon>Eukaryota</taxon>
        <taxon>Fungi</taxon>
        <taxon>Dikarya</taxon>
        <taxon>Basidiomycota</taxon>
        <taxon>Agaricomycotina</taxon>
        <taxon>Agaricomycetes</taxon>
        <taxon>Agaricomycetidae</taxon>
        <taxon>Agaricales</taxon>
        <taxon>Marasmiineae</taxon>
        <taxon>Mycenaceae</taxon>
        <taxon>Mycena</taxon>
    </lineage>
</organism>
<dbReference type="AlphaFoldDB" id="A0AAD6X5W6"/>
<evidence type="ECO:0000313" key="3">
    <source>
        <dbReference type="Proteomes" id="UP001218188"/>
    </source>
</evidence>
<protein>
    <submittedName>
        <fullName evidence="2">Uncharacterized protein</fullName>
    </submittedName>
</protein>
<proteinExistence type="predicted"/>
<name>A0AAD6X5W6_9AGAR</name>
<feature type="region of interest" description="Disordered" evidence="1">
    <location>
        <begin position="92"/>
        <end position="139"/>
    </location>
</feature>
<evidence type="ECO:0000256" key="1">
    <source>
        <dbReference type="SAM" id="MobiDB-lite"/>
    </source>
</evidence>
<keyword evidence="3" id="KW-1185">Reference proteome</keyword>
<evidence type="ECO:0000313" key="2">
    <source>
        <dbReference type="EMBL" id="KAJ7033324.1"/>
    </source>
</evidence>
<reference evidence="2" key="1">
    <citation type="submission" date="2023-03" db="EMBL/GenBank/DDBJ databases">
        <title>Massive genome expansion in bonnet fungi (Mycena s.s.) driven by repeated elements and novel gene families across ecological guilds.</title>
        <authorList>
            <consortium name="Lawrence Berkeley National Laboratory"/>
            <person name="Harder C.B."/>
            <person name="Miyauchi S."/>
            <person name="Viragh M."/>
            <person name="Kuo A."/>
            <person name="Thoen E."/>
            <person name="Andreopoulos B."/>
            <person name="Lu D."/>
            <person name="Skrede I."/>
            <person name="Drula E."/>
            <person name="Henrissat B."/>
            <person name="Morin E."/>
            <person name="Kohler A."/>
            <person name="Barry K."/>
            <person name="LaButti K."/>
            <person name="Morin E."/>
            <person name="Salamov A."/>
            <person name="Lipzen A."/>
            <person name="Mereny Z."/>
            <person name="Hegedus B."/>
            <person name="Baldrian P."/>
            <person name="Stursova M."/>
            <person name="Weitz H."/>
            <person name="Taylor A."/>
            <person name="Grigoriev I.V."/>
            <person name="Nagy L.G."/>
            <person name="Martin F."/>
            <person name="Kauserud H."/>
        </authorList>
    </citation>
    <scope>NUCLEOTIDE SEQUENCE</scope>
    <source>
        <strain evidence="2">CBHHK200</strain>
    </source>
</reference>
<feature type="compositionally biased region" description="Low complexity" evidence="1">
    <location>
        <begin position="92"/>
        <end position="103"/>
    </location>
</feature>
<sequence length="218" mass="23172">MQEGPVSPAAQTHVPLAERALLSTPAPRESPAAPVSPLSLMLYERVSNVRPSGVDDVATTDADIRHLLYELRASRSYHLSLHLPIPPPLHPASFPLRSSSRIPSRVRPRPRAAPIETSWVDGAEHADADAQESSESQRRAGDGGVWRWWFKMSVATALAVPTMTLRLGVEDLAWSLAGVGGEPVGSCECRRARGEGHRGREDGPVRAAGGCGAATGGG</sequence>
<comment type="caution">
    <text evidence="2">The sequence shown here is derived from an EMBL/GenBank/DDBJ whole genome shotgun (WGS) entry which is preliminary data.</text>
</comment>
<accession>A0AAD6X5W6</accession>